<dbReference type="EMBL" id="CP010519">
    <property type="protein sequence ID" value="AJE83111.1"/>
    <property type="molecule type" value="Genomic_DNA"/>
</dbReference>
<evidence type="ECO:0000313" key="2">
    <source>
        <dbReference type="EMBL" id="AJE83111.1"/>
    </source>
</evidence>
<dbReference type="KEGG" id="sals:SLNWT_2735"/>
<reference evidence="2 3" key="1">
    <citation type="submission" date="2015-01" db="EMBL/GenBank/DDBJ databases">
        <title>Enhanced salinomycin production by adjusting the supply of polyketide extender units in Streptomyce albus DSM 41398.</title>
        <authorList>
            <person name="Lu C."/>
        </authorList>
    </citation>
    <scope>NUCLEOTIDE SEQUENCE [LARGE SCALE GENOMIC DNA]</scope>
    <source>
        <strain evidence="3">ATCC 21838 / DSM 41398 / FERM P-419 / JCM 4703 / NBRC 107858</strain>
    </source>
</reference>
<feature type="transmembrane region" description="Helical" evidence="1">
    <location>
        <begin position="49"/>
        <end position="66"/>
    </location>
</feature>
<name>A0A0B5EWQ7_STRA4</name>
<dbReference type="AlphaFoldDB" id="A0A0B5EWQ7"/>
<sequence>MESPVEAQDAARPVRLGVLKRWERPAAGVAGGVLAGAGVAAVFVSRNQAGSATLVVIGGLFLLMAVSGRTIESVRFGDWEFTMAELRRQAAEQARSGRTDQAQATLHVLKKLSPVADRDPEVRAVEISLFENRVVEAVEAARIEGEQVESHENADLGEPLAILVAQSGGVRIGVFAAYASNDSGRIDASVVDQFVRRARDMACEAFLFVNGTLRQEDLERLVEGIERDGGPPVGVETWASITEAGSLRPAVDYLLERVRGSRDEGITLPHQ</sequence>
<keyword evidence="3" id="KW-1185">Reference proteome</keyword>
<proteinExistence type="predicted"/>
<feature type="transmembrane region" description="Helical" evidence="1">
    <location>
        <begin position="25"/>
        <end position="43"/>
    </location>
</feature>
<keyword evidence="1" id="KW-0812">Transmembrane</keyword>
<evidence type="ECO:0000256" key="1">
    <source>
        <dbReference type="SAM" id="Phobius"/>
    </source>
</evidence>
<keyword evidence="1" id="KW-1133">Transmembrane helix</keyword>
<evidence type="ECO:0000313" key="3">
    <source>
        <dbReference type="Proteomes" id="UP000031523"/>
    </source>
</evidence>
<protein>
    <submittedName>
        <fullName evidence="2">Uncharacterized protein</fullName>
    </submittedName>
</protein>
<dbReference type="Proteomes" id="UP000031523">
    <property type="component" value="Chromosome"/>
</dbReference>
<organism evidence="2 3">
    <name type="scientific">Streptomyces albus (strain ATCC 21838 / DSM 41398 / FERM P-419 / JCM 4703 / NBRC 107858)</name>
    <dbReference type="NCBI Taxonomy" id="1081613"/>
    <lineage>
        <taxon>Bacteria</taxon>
        <taxon>Bacillati</taxon>
        <taxon>Actinomycetota</taxon>
        <taxon>Actinomycetes</taxon>
        <taxon>Kitasatosporales</taxon>
        <taxon>Streptomycetaceae</taxon>
        <taxon>Streptomyces</taxon>
    </lineage>
</organism>
<accession>A0A0B5EWQ7</accession>
<keyword evidence="1" id="KW-0472">Membrane</keyword>
<gene>
    <name evidence="2" type="ORF">SLNWT_2735</name>
</gene>